<protein>
    <submittedName>
        <fullName evidence="1">1,2-dihydroxy-3-keto-5-methylthiopentene dioxygenase</fullName>
    </submittedName>
</protein>
<accession>A0ACB8S597</accession>
<sequence>MRAYYYDNLPGHPRLPHDSQRPVPLETLTKLNVLYWHVPVDSPDGWRKSIDKLSAENDFRQNDTIDVTRDGLGDEYDEILREFFDEHLHEDDEIRYVVEGAGYYDVREHPTDEWIRVVLNPGDLIAIPKGVYHRFMLDEQDRIYGLRLWRDVPNWTPVPRSDASDRNTHRIQYLENLKKAGISAPSPEGWISWAGSAISRAIFWQ</sequence>
<name>A0ACB8S597_9AGAM</name>
<organism evidence="1 2">
    <name type="scientific">Auriscalpium vulgare</name>
    <dbReference type="NCBI Taxonomy" id="40419"/>
    <lineage>
        <taxon>Eukaryota</taxon>
        <taxon>Fungi</taxon>
        <taxon>Dikarya</taxon>
        <taxon>Basidiomycota</taxon>
        <taxon>Agaricomycotina</taxon>
        <taxon>Agaricomycetes</taxon>
        <taxon>Russulales</taxon>
        <taxon>Auriscalpiaceae</taxon>
        <taxon>Auriscalpium</taxon>
    </lineage>
</organism>
<proteinExistence type="predicted"/>
<dbReference type="EMBL" id="MU275851">
    <property type="protein sequence ID" value="KAI0051628.1"/>
    <property type="molecule type" value="Genomic_DNA"/>
</dbReference>
<keyword evidence="1" id="KW-0223">Dioxygenase</keyword>
<evidence type="ECO:0000313" key="2">
    <source>
        <dbReference type="Proteomes" id="UP000814033"/>
    </source>
</evidence>
<reference evidence="1" key="1">
    <citation type="submission" date="2021-02" db="EMBL/GenBank/DDBJ databases">
        <authorList>
            <consortium name="DOE Joint Genome Institute"/>
            <person name="Ahrendt S."/>
            <person name="Looney B.P."/>
            <person name="Miyauchi S."/>
            <person name="Morin E."/>
            <person name="Drula E."/>
            <person name="Courty P.E."/>
            <person name="Chicoki N."/>
            <person name="Fauchery L."/>
            <person name="Kohler A."/>
            <person name="Kuo A."/>
            <person name="Labutti K."/>
            <person name="Pangilinan J."/>
            <person name="Lipzen A."/>
            <person name="Riley R."/>
            <person name="Andreopoulos W."/>
            <person name="He G."/>
            <person name="Johnson J."/>
            <person name="Barry K.W."/>
            <person name="Grigoriev I.V."/>
            <person name="Nagy L."/>
            <person name="Hibbett D."/>
            <person name="Henrissat B."/>
            <person name="Matheny P.B."/>
            <person name="Labbe J."/>
            <person name="Martin F."/>
        </authorList>
    </citation>
    <scope>NUCLEOTIDE SEQUENCE</scope>
    <source>
        <strain evidence="1">FP105234-sp</strain>
    </source>
</reference>
<keyword evidence="1" id="KW-0560">Oxidoreductase</keyword>
<keyword evidence="2" id="KW-1185">Reference proteome</keyword>
<evidence type="ECO:0000313" key="1">
    <source>
        <dbReference type="EMBL" id="KAI0051628.1"/>
    </source>
</evidence>
<dbReference type="Proteomes" id="UP000814033">
    <property type="component" value="Unassembled WGS sequence"/>
</dbReference>
<gene>
    <name evidence="1" type="ORF">FA95DRAFT_1485214</name>
</gene>
<comment type="caution">
    <text evidence="1">The sequence shown here is derived from an EMBL/GenBank/DDBJ whole genome shotgun (WGS) entry which is preliminary data.</text>
</comment>
<reference evidence="1" key="2">
    <citation type="journal article" date="2022" name="New Phytol.">
        <title>Evolutionary transition to the ectomycorrhizal habit in the genomes of a hyperdiverse lineage of mushroom-forming fungi.</title>
        <authorList>
            <person name="Looney B."/>
            <person name="Miyauchi S."/>
            <person name="Morin E."/>
            <person name="Drula E."/>
            <person name="Courty P.E."/>
            <person name="Kohler A."/>
            <person name="Kuo A."/>
            <person name="LaButti K."/>
            <person name="Pangilinan J."/>
            <person name="Lipzen A."/>
            <person name="Riley R."/>
            <person name="Andreopoulos W."/>
            <person name="He G."/>
            <person name="Johnson J."/>
            <person name="Nolan M."/>
            <person name="Tritt A."/>
            <person name="Barry K.W."/>
            <person name="Grigoriev I.V."/>
            <person name="Nagy L.G."/>
            <person name="Hibbett D."/>
            <person name="Henrissat B."/>
            <person name="Matheny P.B."/>
            <person name="Labbe J."/>
            <person name="Martin F.M."/>
        </authorList>
    </citation>
    <scope>NUCLEOTIDE SEQUENCE</scope>
    <source>
        <strain evidence="1">FP105234-sp</strain>
    </source>
</reference>